<evidence type="ECO:0000256" key="1">
    <source>
        <dbReference type="SAM" id="Coils"/>
    </source>
</evidence>
<protein>
    <submittedName>
        <fullName evidence="2">Uncharacterized protein</fullName>
    </submittedName>
</protein>
<gene>
    <name evidence="2" type="ORF">A4U43_C04F31870</name>
</gene>
<dbReference type="PANTHER" id="PTHR36051">
    <property type="entry name" value="DYNAMIN"/>
    <property type="match status" value="1"/>
</dbReference>
<name>A0A5P1F525_ASPOF</name>
<dbReference type="Gramene" id="ONK73468">
    <property type="protein sequence ID" value="ONK73468"/>
    <property type="gene ID" value="A4U43_C04F31870"/>
</dbReference>
<sequence length="301" mass="32677">MGNPRANSMLVDTRRSLGFPMENPFSFKVLKVFTGFGVGCGIGIGAGTPIYWGAIPMLQQVMSATRGATDAFSGVGKHVNGALRKVGMKNIQAGIGCGVGIGHGFGVGIALKPGVVQRIQSSVIQSGTKLMLNMGLAPESLQNNVNALTGTSSGNLQSSSDVDLASKNRGNSFQLSRENERDYVRNTSTVKGTTDRPLESRTEKVVDSFLQNPVFKHEEKKELNALAESLQAENNVLQVLLKQQQTIQGLMEENQKLQRILVEDLKVPPSKLHMSSESFVKSNFACSNCFECRRRMRKTGR</sequence>
<dbReference type="Proteomes" id="UP000243459">
    <property type="component" value="Chromosome 4"/>
</dbReference>
<dbReference type="AlphaFoldDB" id="A0A5P1F525"/>
<organism evidence="2 3">
    <name type="scientific">Asparagus officinalis</name>
    <name type="common">Garden asparagus</name>
    <dbReference type="NCBI Taxonomy" id="4686"/>
    <lineage>
        <taxon>Eukaryota</taxon>
        <taxon>Viridiplantae</taxon>
        <taxon>Streptophyta</taxon>
        <taxon>Embryophyta</taxon>
        <taxon>Tracheophyta</taxon>
        <taxon>Spermatophyta</taxon>
        <taxon>Magnoliopsida</taxon>
        <taxon>Liliopsida</taxon>
        <taxon>Asparagales</taxon>
        <taxon>Asparagaceae</taxon>
        <taxon>Asparagoideae</taxon>
        <taxon>Asparagus</taxon>
    </lineage>
</organism>
<keyword evidence="3" id="KW-1185">Reference proteome</keyword>
<keyword evidence="1" id="KW-0175">Coiled coil</keyword>
<proteinExistence type="predicted"/>
<evidence type="ECO:0000313" key="2">
    <source>
        <dbReference type="EMBL" id="ONK73468.1"/>
    </source>
</evidence>
<feature type="coiled-coil region" evidence="1">
    <location>
        <begin position="216"/>
        <end position="260"/>
    </location>
</feature>
<dbReference type="PANTHER" id="PTHR36051:SF2">
    <property type="entry name" value="DYNAMIN"/>
    <property type="match status" value="1"/>
</dbReference>
<dbReference type="EMBL" id="CM007384">
    <property type="protein sequence ID" value="ONK73468.1"/>
    <property type="molecule type" value="Genomic_DNA"/>
</dbReference>
<evidence type="ECO:0000313" key="3">
    <source>
        <dbReference type="Proteomes" id="UP000243459"/>
    </source>
</evidence>
<reference evidence="3" key="1">
    <citation type="journal article" date="2017" name="Nat. Commun.">
        <title>The asparagus genome sheds light on the origin and evolution of a young Y chromosome.</title>
        <authorList>
            <person name="Harkess A."/>
            <person name="Zhou J."/>
            <person name="Xu C."/>
            <person name="Bowers J.E."/>
            <person name="Van der Hulst R."/>
            <person name="Ayyampalayam S."/>
            <person name="Mercati F."/>
            <person name="Riccardi P."/>
            <person name="McKain M.R."/>
            <person name="Kakrana A."/>
            <person name="Tang H."/>
            <person name="Ray J."/>
            <person name="Groenendijk J."/>
            <person name="Arikit S."/>
            <person name="Mathioni S.M."/>
            <person name="Nakano M."/>
            <person name="Shan H."/>
            <person name="Telgmann-Rauber A."/>
            <person name="Kanno A."/>
            <person name="Yue Z."/>
            <person name="Chen H."/>
            <person name="Li W."/>
            <person name="Chen Y."/>
            <person name="Xu X."/>
            <person name="Zhang Y."/>
            <person name="Luo S."/>
            <person name="Chen H."/>
            <person name="Gao J."/>
            <person name="Mao Z."/>
            <person name="Pires J.C."/>
            <person name="Luo M."/>
            <person name="Kudrna D."/>
            <person name="Wing R.A."/>
            <person name="Meyers B.C."/>
            <person name="Yi K."/>
            <person name="Kong H."/>
            <person name="Lavrijsen P."/>
            <person name="Sunseri F."/>
            <person name="Falavigna A."/>
            <person name="Ye Y."/>
            <person name="Leebens-Mack J.H."/>
            <person name="Chen G."/>
        </authorList>
    </citation>
    <scope>NUCLEOTIDE SEQUENCE [LARGE SCALE GENOMIC DNA]</scope>
    <source>
        <strain evidence="3">cv. DH0086</strain>
    </source>
</reference>
<accession>A0A5P1F525</accession>
<dbReference type="OrthoDB" id="1934430at2759"/>
<dbReference type="OMA" id="AIPMLGQ"/>